<evidence type="ECO:0000259" key="8">
    <source>
        <dbReference type="PROSITE" id="PS50237"/>
    </source>
</evidence>
<evidence type="ECO:0000313" key="10">
    <source>
        <dbReference type="Proteomes" id="UP001457282"/>
    </source>
</evidence>
<gene>
    <name evidence="9" type="ORF">M0R45_029359</name>
</gene>
<comment type="caution">
    <text evidence="6">Lacks conserved residue(s) required for the propagation of feature annotation.</text>
</comment>
<organism evidence="9 10">
    <name type="scientific">Rubus argutus</name>
    <name type="common">Southern blackberry</name>
    <dbReference type="NCBI Taxonomy" id="59490"/>
    <lineage>
        <taxon>Eukaryota</taxon>
        <taxon>Viridiplantae</taxon>
        <taxon>Streptophyta</taxon>
        <taxon>Embryophyta</taxon>
        <taxon>Tracheophyta</taxon>
        <taxon>Spermatophyta</taxon>
        <taxon>Magnoliopsida</taxon>
        <taxon>eudicotyledons</taxon>
        <taxon>Gunneridae</taxon>
        <taxon>Pentapetalae</taxon>
        <taxon>rosids</taxon>
        <taxon>fabids</taxon>
        <taxon>Rosales</taxon>
        <taxon>Rosaceae</taxon>
        <taxon>Rosoideae</taxon>
        <taxon>Rosoideae incertae sedis</taxon>
        <taxon>Rubus</taxon>
    </lineage>
</organism>
<feature type="compositionally biased region" description="Low complexity" evidence="7">
    <location>
        <begin position="29"/>
        <end position="46"/>
    </location>
</feature>
<keyword evidence="5 6" id="KW-0833">Ubl conjugation pathway</keyword>
<feature type="domain" description="HECT" evidence="8">
    <location>
        <begin position="928"/>
        <end position="1112"/>
    </location>
</feature>
<evidence type="ECO:0000256" key="4">
    <source>
        <dbReference type="ARBA" id="ARBA00022679"/>
    </source>
</evidence>
<dbReference type="Proteomes" id="UP001457282">
    <property type="component" value="Unassembled WGS sequence"/>
</dbReference>
<feature type="region of interest" description="Disordered" evidence="7">
    <location>
        <begin position="1"/>
        <end position="94"/>
    </location>
</feature>
<dbReference type="Gene3D" id="3.90.1750.10">
    <property type="entry name" value="Hect, E3 ligase catalytic domains"/>
    <property type="match status" value="1"/>
</dbReference>
<dbReference type="Pfam" id="PF00632">
    <property type="entry name" value="HECT"/>
    <property type="match status" value="1"/>
</dbReference>
<evidence type="ECO:0000256" key="5">
    <source>
        <dbReference type="ARBA" id="ARBA00022786"/>
    </source>
</evidence>
<evidence type="ECO:0000256" key="6">
    <source>
        <dbReference type="PROSITE-ProRule" id="PRU00104"/>
    </source>
</evidence>
<feature type="region of interest" description="Disordered" evidence="7">
    <location>
        <begin position="680"/>
        <end position="725"/>
    </location>
</feature>
<keyword evidence="10" id="KW-1185">Reference proteome</keyword>
<dbReference type="PROSITE" id="PS50237">
    <property type="entry name" value="HECT"/>
    <property type="match status" value="1"/>
</dbReference>
<dbReference type="InterPro" id="IPR011989">
    <property type="entry name" value="ARM-like"/>
</dbReference>
<comment type="caution">
    <text evidence="9">The sequence shown here is derived from an EMBL/GenBank/DDBJ whole genome shotgun (WGS) entry which is preliminary data.</text>
</comment>
<dbReference type="AlphaFoldDB" id="A0AAW1W892"/>
<reference evidence="9 10" key="1">
    <citation type="journal article" date="2023" name="G3 (Bethesda)">
        <title>A chromosome-length genome assembly and annotation of blackberry (Rubus argutus, cv. 'Hillquist').</title>
        <authorList>
            <person name="Bruna T."/>
            <person name="Aryal R."/>
            <person name="Dudchenko O."/>
            <person name="Sargent D.J."/>
            <person name="Mead D."/>
            <person name="Buti M."/>
            <person name="Cavallini A."/>
            <person name="Hytonen T."/>
            <person name="Andres J."/>
            <person name="Pham M."/>
            <person name="Weisz D."/>
            <person name="Mascagni F."/>
            <person name="Usai G."/>
            <person name="Natali L."/>
            <person name="Bassil N."/>
            <person name="Fernandez G.E."/>
            <person name="Lomsadze A."/>
            <person name="Armour M."/>
            <person name="Olukolu B."/>
            <person name="Poorten T."/>
            <person name="Britton C."/>
            <person name="Davik J."/>
            <person name="Ashrafi H."/>
            <person name="Aiden E.L."/>
            <person name="Borodovsky M."/>
            <person name="Worthington M."/>
        </authorList>
    </citation>
    <scope>NUCLEOTIDE SEQUENCE [LARGE SCALE GENOMIC DNA]</scope>
    <source>
        <strain evidence="9">PI 553951</strain>
    </source>
</reference>
<evidence type="ECO:0000256" key="7">
    <source>
        <dbReference type="SAM" id="MobiDB-lite"/>
    </source>
</evidence>
<protein>
    <recommendedName>
        <fullName evidence="3">HECT-type E3 ubiquitin transferase</fullName>
        <ecNumber evidence="3">2.3.2.26</ecNumber>
    </recommendedName>
</protein>
<dbReference type="InterPro" id="IPR000569">
    <property type="entry name" value="HECT_dom"/>
</dbReference>
<dbReference type="InterPro" id="IPR035983">
    <property type="entry name" value="Hect_E3_ubiquitin_ligase"/>
</dbReference>
<dbReference type="GO" id="GO:0043161">
    <property type="term" value="P:proteasome-mediated ubiquitin-dependent protein catabolic process"/>
    <property type="evidence" value="ECO:0007669"/>
    <property type="project" value="TreeGrafter"/>
</dbReference>
<proteinExistence type="inferred from homology"/>
<feature type="compositionally biased region" description="Low complexity" evidence="7">
    <location>
        <begin position="692"/>
        <end position="706"/>
    </location>
</feature>
<dbReference type="EC" id="2.3.2.26" evidence="3"/>
<comment type="catalytic activity">
    <reaction evidence="1">
        <text>S-ubiquitinyl-[E2 ubiquitin-conjugating enzyme]-L-cysteine + [acceptor protein]-L-lysine = [E2 ubiquitin-conjugating enzyme]-L-cysteine + N(6)-ubiquitinyl-[acceptor protein]-L-lysine.</text>
        <dbReference type="EC" id="2.3.2.26"/>
    </reaction>
</comment>
<keyword evidence="4" id="KW-0808">Transferase</keyword>
<accession>A0AAW1W892</accession>
<feature type="compositionally biased region" description="Polar residues" evidence="7">
    <location>
        <begin position="740"/>
        <end position="763"/>
    </location>
</feature>
<dbReference type="PANTHER" id="PTHR45670">
    <property type="entry name" value="E3 UBIQUITIN-PROTEIN LIGASE TRIP12"/>
    <property type="match status" value="1"/>
</dbReference>
<feature type="compositionally biased region" description="Basic and acidic residues" evidence="7">
    <location>
        <begin position="80"/>
        <end position="94"/>
    </location>
</feature>
<dbReference type="SUPFAM" id="SSF48371">
    <property type="entry name" value="ARM repeat"/>
    <property type="match status" value="1"/>
</dbReference>
<feature type="compositionally biased region" description="Basic and acidic residues" evidence="7">
    <location>
        <begin position="1"/>
        <end position="21"/>
    </location>
</feature>
<evidence type="ECO:0000313" key="9">
    <source>
        <dbReference type="EMBL" id="KAK9920813.1"/>
    </source>
</evidence>
<sequence>MESRGQKRPEIDDELPADKRACSSLEFRPSTSSSSQTPMNSMNSTSENNDHMDTESSDHSEEGEPEKDSAYDSCDDSEEDQRHSDLRDYQRRRASGDHGKFQTILSSLSEEVDLSQQLVMLTELCEVLSFCTEDSLSGDTPNLLSPILVKLARDETSADIMLLAIRAMTYLCDVYPKSSAYLVRHDAVPALCQRLLAIEYLDVAEQCLQALEKLSREQPLACLQAGAIMAVLNYIDFFSTSIQRVALSTVVNICKKLPSECPSPFMEAVPTLCNLLQYEDPQLVENVAICLVRIAERVSQSSEMLDELCKHGLIRQATHFMSLNSRTTLSQPIYNGLIGLLVKLSSGSVVAFRTLYELNISSILKDKLSTYDLTHGMSSTHVVDGHCYQVYEVLKLLNELLPTSARNQDAPQLSDKESFLVNQPDLLQKFGRDILPLLIQVVNSGANLYICYGCLSVINKLIYLSTSDMLVELLKNANISSFLAGVFTRKDPHVLILALQIAELILQKFSDFFLDSFIKEGVFFAIDALLTPEKCSLVTLNKCSRLVFPVSSGTRLLSDSSQKSASKEVLRCLCYAFPETKYFAPELYDPEKVLTDVLQKLRTFSASLSDLMNMSMNSYAPDQHEEKFYARFVRDKEETSLGDSSEDVLTVDPFSSLDAIEGYLWPKVNAKGTSHIKSATGVEGKSECGPLQSPSNASSSQGGSPNTCEPESIPPNTCEPESMPMDLPELKADEVNLTQPESEQAPSLGQTNPQTSLDETYTETVEKELEAPSEEDTEMKEQCPLSCSNEDTSPKLLFYLEGKQLERSLTLYQAILQQQMNEHEIVIGSKLWSKLMASCHFLLSFEVKCKYFRLAAFGPLLGQLHSPSHSDSGVTSDRRLSSGSLPRQKFLVFRNAFWILLAQMMDLPACQKKYWAGHVERGWWIFDLRKALQDGRVLDLHSPKAFYKLILGQELGLYDIQSFDPVFGRTLLEFKALAERKRVLESVQGGKYNILTLTHASGKLELRIFALTLHFSGYPDFVLASGLETYNDKWKLLSLVLTRFFPIENLQIFTEEELERLLCGERDSWAFNELLDHIKFDHGTLQAVLPLLICWKSYTSLTKNRDERFCNL</sequence>
<dbReference type="GO" id="GO:0000209">
    <property type="term" value="P:protein polyubiquitination"/>
    <property type="evidence" value="ECO:0007669"/>
    <property type="project" value="TreeGrafter"/>
</dbReference>
<dbReference type="Pfam" id="PF25579">
    <property type="entry name" value="TPR_TRIP12_N"/>
    <property type="match status" value="1"/>
</dbReference>
<name>A0AAW1W892_RUBAR</name>
<comment type="similarity">
    <text evidence="2">Belongs to the UPL family. K-HECT subfamily.</text>
</comment>
<dbReference type="Gene3D" id="1.25.10.10">
    <property type="entry name" value="Leucine-rich Repeat Variant"/>
    <property type="match status" value="1"/>
</dbReference>
<evidence type="ECO:0000256" key="3">
    <source>
        <dbReference type="ARBA" id="ARBA00012485"/>
    </source>
</evidence>
<dbReference type="GO" id="GO:0061630">
    <property type="term" value="F:ubiquitin protein ligase activity"/>
    <property type="evidence" value="ECO:0007669"/>
    <property type="project" value="UniProtKB-EC"/>
</dbReference>
<dbReference type="SUPFAM" id="SSF56204">
    <property type="entry name" value="Hect, E3 ligase catalytic domain"/>
    <property type="match status" value="1"/>
</dbReference>
<dbReference type="EMBL" id="JBEDUW010000006">
    <property type="protein sequence ID" value="KAK9920813.1"/>
    <property type="molecule type" value="Genomic_DNA"/>
</dbReference>
<feature type="compositionally biased region" description="Basic and acidic residues" evidence="7">
    <location>
        <begin position="48"/>
        <end position="70"/>
    </location>
</feature>
<dbReference type="InterPro" id="IPR057948">
    <property type="entry name" value="TPR_TRIP12_N"/>
</dbReference>
<evidence type="ECO:0000256" key="2">
    <source>
        <dbReference type="ARBA" id="ARBA00006331"/>
    </source>
</evidence>
<dbReference type="PANTHER" id="PTHR45670:SF10">
    <property type="entry name" value="E3 UBIQUITIN-PROTEIN LIGASE UPL4"/>
    <property type="match status" value="1"/>
</dbReference>
<dbReference type="InterPro" id="IPR016024">
    <property type="entry name" value="ARM-type_fold"/>
</dbReference>
<feature type="region of interest" description="Disordered" evidence="7">
    <location>
        <begin position="740"/>
        <end position="787"/>
    </location>
</feature>
<dbReference type="InterPro" id="IPR045322">
    <property type="entry name" value="HECTD1/TRIP12-like"/>
</dbReference>
<evidence type="ECO:0000256" key="1">
    <source>
        <dbReference type="ARBA" id="ARBA00000885"/>
    </source>
</evidence>